<dbReference type="InterPro" id="IPR003096">
    <property type="entry name" value="SM22_calponin"/>
</dbReference>
<dbReference type="PANTHER" id="PTHR47385">
    <property type="entry name" value="CALPONIN"/>
    <property type="match status" value="1"/>
</dbReference>
<accession>A0A4Y2SDP3</accession>
<dbReference type="Pfam" id="PF00307">
    <property type="entry name" value="CH"/>
    <property type="match status" value="1"/>
</dbReference>
<dbReference type="InterPro" id="IPR050606">
    <property type="entry name" value="Calponin-like"/>
</dbReference>
<name>A0A4Y2SDP3_ARAVE</name>
<dbReference type="InterPro" id="IPR036872">
    <property type="entry name" value="CH_dom_sf"/>
</dbReference>
<dbReference type="InterPro" id="IPR001715">
    <property type="entry name" value="CH_dom"/>
</dbReference>
<evidence type="ECO:0000313" key="4">
    <source>
        <dbReference type="Proteomes" id="UP000499080"/>
    </source>
</evidence>
<keyword evidence="4" id="KW-1185">Reference proteome</keyword>
<comment type="caution">
    <text evidence="3">The sequence shown here is derived from an EMBL/GenBank/DDBJ whole genome shotgun (WGS) entry which is preliminary data.</text>
</comment>
<evidence type="ECO:0000259" key="2">
    <source>
        <dbReference type="PROSITE" id="PS50021"/>
    </source>
</evidence>
<dbReference type="GO" id="GO:0051015">
    <property type="term" value="F:actin filament binding"/>
    <property type="evidence" value="ECO:0007669"/>
    <property type="project" value="TreeGrafter"/>
</dbReference>
<reference evidence="3 4" key="1">
    <citation type="journal article" date="2019" name="Sci. Rep.">
        <title>Orb-weaving spider Araneus ventricosus genome elucidates the spidroin gene catalogue.</title>
        <authorList>
            <person name="Kono N."/>
            <person name="Nakamura H."/>
            <person name="Ohtoshi R."/>
            <person name="Moran D.A.P."/>
            <person name="Shinohara A."/>
            <person name="Yoshida Y."/>
            <person name="Fujiwara M."/>
            <person name="Mori M."/>
            <person name="Tomita M."/>
            <person name="Arakawa K."/>
        </authorList>
    </citation>
    <scope>NUCLEOTIDE SEQUENCE [LARGE SCALE GENOMIC DNA]</scope>
</reference>
<dbReference type="SMART" id="SM00033">
    <property type="entry name" value="CH"/>
    <property type="match status" value="1"/>
</dbReference>
<feature type="domain" description="Calponin-homology (CH)" evidence="2">
    <location>
        <begin position="67"/>
        <end position="170"/>
    </location>
</feature>
<feature type="region of interest" description="Disordered" evidence="1">
    <location>
        <begin position="1"/>
        <end position="23"/>
    </location>
</feature>
<dbReference type="AlphaFoldDB" id="A0A4Y2SDP3"/>
<dbReference type="GO" id="GO:0007015">
    <property type="term" value="P:actin filament organization"/>
    <property type="evidence" value="ECO:0007669"/>
    <property type="project" value="TreeGrafter"/>
</dbReference>
<dbReference type="PROSITE" id="PS50021">
    <property type="entry name" value="CH"/>
    <property type="match status" value="1"/>
</dbReference>
<sequence>MLFSSYSHSMGPGSKPDSTEDPPCMGPGVRCGQTSFRWCGAEVWRGGCQLRCRPRHLPVVQNYERDNTKESQILLWIWNCLGENSCFDFDQYLRDGVLFCRLMNYIKPNSIPGEIKNGNLKQKRENIVKFLKAMENYGVPKEYLFQPDDLLLLRNIPNVTRCLFKLGRLAEKDSSFKGPYLGDEPYEAANKSGRRRGGLPVGDDIYIAHVKLENVIKQLHTPPKKIIDFYRPLIF</sequence>
<dbReference type="PANTHER" id="PTHR47385:SF24">
    <property type="entry name" value="MUSCLE-SPECIFIC PROTEIN 20"/>
    <property type="match status" value="1"/>
</dbReference>
<evidence type="ECO:0000256" key="1">
    <source>
        <dbReference type="SAM" id="MobiDB-lite"/>
    </source>
</evidence>
<dbReference type="OrthoDB" id="15627at2759"/>
<gene>
    <name evidence="3" type="primary">Mp20_0</name>
    <name evidence="3" type="ORF">AVEN_3776_1</name>
</gene>
<protein>
    <submittedName>
        <fullName evidence="3">Muscle-specific protein 20</fullName>
    </submittedName>
</protein>
<dbReference type="Proteomes" id="UP000499080">
    <property type="component" value="Unassembled WGS sequence"/>
</dbReference>
<dbReference type="PRINTS" id="PR00888">
    <property type="entry name" value="SM22CALPONIN"/>
</dbReference>
<dbReference type="GO" id="GO:0015629">
    <property type="term" value="C:actin cytoskeleton"/>
    <property type="evidence" value="ECO:0007669"/>
    <property type="project" value="TreeGrafter"/>
</dbReference>
<dbReference type="EMBL" id="BGPR01021163">
    <property type="protein sequence ID" value="GBN86187.1"/>
    <property type="molecule type" value="Genomic_DNA"/>
</dbReference>
<organism evidence="3 4">
    <name type="scientific">Araneus ventricosus</name>
    <name type="common">Orbweaver spider</name>
    <name type="synonym">Epeira ventricosa</name>
    <dbReference type="NCBI Taxonomy" id="182803"/>
    <lineage>
        <taxon>Eukaryota</taxon>
        <taxon>Metazoa</taxon>
        <taxon>Ecdysozoa</taxon>
        <taxon>Arthropoda</taxon>
        <taxon>Chelicerata</taxon>
        <taxon>Arachnida</taxon>
        <taxon>Araneae</taxon>
        <taxon>Araneomorphae</taxon>
        <taxon>Entelegynae</taxon>
        <taxon>Araneoidea</taxon>
        <taxon>Araneidae</taxon>
        <taxon>Araneus</taxon>
    </lineage>
</organism>
<dbReference type="Gene3D" id="1.10.418.10">
    <property type="entry name" value="Calponin-like domain"/>
    <property type="match status" value="1"/>
</dbReference>
<dbReference type="SUPFAM" id="SSF47576">
    <property type="entry name" value="Calponin-homology domain, CH-domain"/>
    <property type="match status" value="1"/>
</dbReference>
<proteinExistence type="predicted"/>
<evidence type="ECO:0000313" key="3">
    <source>
        <dbReference type="EMBL" id="GBN86187.1"/>
    </source>
</evidence>